<evidence type="ECO:0000313" key="4">
    <source>
        <dbReference type="Proteomes" id="UP001596317"/>
    </source>
</evidence>
<dbReference type="Proteomes" id="UP001596317">
    <property type="component" value="Unassembled WGS sequence"/>
</dbReference>
<protein>
    <recommendedName>
        <fullName evidence="2">DUF5724 domain-containing protein</fullName>
    </recommendedName>
</protein>
<gene>
    <name evidence="3" type="ORF">ACFP90_18075</name>
</gene>
<dbReference type="EMBL" id="JBHSWB010000001">
    <property type="protein sequence ID" value="MFC6662019.1"/>
    <property type="molecule type" value="Genomic_DNA"/>
</dbReference>
<dbReference type="InterPro" id="IPR043782">
    <property type="entry name" value="DUF5724"/>
</dbReference>
<reference evidence="4" key="1">
    <citation type="journal article" date="2019" name="Int. J. Syst. Evol. Microbiol.">
        <title>The Global Catalogue of Microorganisms (GCM) 10K type strain sequencing project: providing services to taxonomists for standard genome sequencing and annotation.</title>
        <authorList>
            <consortium name="The Broad Institute Genomics Platform"/>
            <consortium name="The Broad Institute Genome Sequencing Center for Infectious Disease"/>
            <person name="Wu L."/>
            <person name="Ma J."/>
        </authorList>
    </citation>
    <scope>NUCLEOTIDE SEQUENCE [LARGE SCALE GENOMIC DNA]</scope>
    <source>
        <strain evidence="4">CCUG 63830</strain>
    </source>
</reference>
<keyword evidence="4" id="KW-1185">Reference proteome</keyword>
<feature type="region of interest" description="Disordered" evidence="1">
    <location>
        <begin position="1"/>
        <end position="33"/>
    </location>
</feature>
<evidence type="ECO:0000256" key="1">
    <source>
        <dbReference type="SAM" id="MobiDB-lite"/>
    </source>
</evidence>
<dbReference type="RefSeq" id="WP_380057790.1">
    <property type="nucleotide sequence ID" value="NZ_JBHSWB010000001.1"/>
</dbReference>
<comment type="caution">
    <text evidence="3">The sequence shown here is derived from an EMBL/GenBank/DDBJ whole genome shotgun (WGS) entry which is preliminary data.</text>
</comment>
<organism evidence="3 4">
    <name type="scientific">Deinococcus multiflagellatus</name>
    <dbReference type="NCBI Taxonomy" id="1656887"/>
    <lineage>
        <taxon>Bacteria</taxon>
        <taxon>Thermotogati</taxon>
        <taxon>Deinococcota</taxon>
        <taxon>Deinococci</taxon>
        <taxon>Deinococcales</taxon>
        <taxon>Deinococcaceae</taxon>
        <taxon>Deinococcus</taxon>
    </lineage>
</organism>
<evidence type="ECO:0000313" key="3">
    <source>
        <dbReference type="EMBL" id="MFC6662019.1"/>
    </source>
</evidence>
<feature type="domain" description="DUF5724" evidence="2">
    <location>
        <begin position="29"/>
        <end position="133"/>
    </location>
</feature>
<name>A0ABW1ZM73_9DEIO</name>
<evidence type="ECO:0000259" key="2">
    <source>
        <dbReference type="Pfam" id="PF18991"/>
    </source>
</evidence>
<proteinExistence type="predicted"/>
<sequence>MSSSGKNAALWHLRRRHTPQPEEKAAPPQPLDAPTRDLLLTLLQDRVGSVAQTAVEIMAHLSPTPDEVPVLEGLLRRRGADLRRGLIRLLAADQAQGAQSAGRLLAQTNTEQRQAGLQLLREVGDAARRLQAEECHRTDPAGRADRAREPAEPARRPGPV</sequence>
<feature type="region of interest" description="Disordered" evidence="1">
    <location>
        <begin position="130"/>
        <end position="160"/>
    </location>
</feature>
<dbReference type="Pfam" id="PF18991">
    <property type="entry name" value="DUF5724"/>
    <property type="match status" value="1"/>
</dbReference>
<accession>A0ABW1ZM73</accession>